<dbReference type="EMBL" id="MNUE01000111">
    <property type="protein sequence ID" value="OJD28795.1"/>
    <property type="molecule type" value="Genomic_DNA"/>
</dbReference>
<feature type="compositionally biased region" description="Basic and acidic residues" evidence="1">
    <location>
        <begin position="185"/>
        <end position="197"/>
    </location>
</feature>
<gene>
    <name evidence="4" type="ORF">BKCO1_1110006</name>
</gene>
<keyword evidence="2" id="KW-1133">Transmembrane helix</keyword>
<dbReference type="InterPro" id="IPR001623">
    <property type="entry name" value="DnaJ_domain"/>
</dbReference>
<evidence type="ECO:0000256" key="1">
    <source>
        <dbReference type="SAM" id="MobiDB-lite"/>
    </source>
</evidence>
<dbReference type="PANTHER" id="PTHR44873">
    <property type="entry name" value="DNAJ HOMOLOG SUBFAMILY C MEMBER 30, MITOCHONDRIAL"/>
    <property type="match status" value="1"/>
</dbReference>
<keyword evidence="2" id="KW-0472">Membrane</keyword>
<organism evidence="4 5">
    <name type="scientific">Diplodia corticola</name>
    <dbReference type="NCBI Taxonomy" id="236234"/>
    <lineage>
        <taxon>Eukaryota</taxon>
        <taxon>Fungi</taxon>
        <taxon>Dikarya</taxon>
        <taxon>Ascomycota</taxon>
        <taxon>Pezizomycotina</taxon>
        <taxon>Dothideomycetes</taxon>
        <taxon>Dothideomycetes incertae sedis</taxon>
        <taxon>Botryosphaeriales</taxon>
        <taxon>Botryosphaeriaceae</taxon>
        <taxon>Diplodia</taxon>
    </lineage>
</organism>
<dbReference type="CDD" id="cd06257">
    <property type="entry name" value="DnaJ"/>
    <property type="match status" value="1"/>
</dbReference>
<dbReference type="GeneID" id="31010729"/>
<keyword evidence="2" id="KW-0812">Transmembrane</keyword>
<dbReference type="Pfam" id="PF00226">
    <property type="entry name" value="DnaJ"/>
    <property type="match status" value="1"/>
</dbReference>
<dbReference type="SUPFAM" id="SSF46565">
    <property type="entry name" value="Chaperone J-domain"/>
    <property type="match status" value="1"/>
</dbReference>
<dbReference type="PROSITE" id="PS50076">
    <property type="entry name" value="DNAJ_2"/>
    <property type="match status" value="1"/>
</dbReference>
<dbReference type="PRINTS" id="PR00625">
    <property type="entry name" value="JDOMAIN"/>
</dbReference>
<dbReference type="Proteomes" id="UP000183809">
    <property type="component" value="Unassembled WGS sequence"/>
</dbReference>
<feature type="compositionally biased region" description="Polar residues" evidence="1">
    <location>
        <begin position="173"/>
        <end position="184"/>
    </location>
</feature>
<reference evidence="4 5" key="1">
    <citation type="submission" date="2016-10" db="EMBL/GenBank/DDBJ databases">
        <title>Proteomics and genomics reveal pathogen-plant mechanisms compatible with a hemibiotrophic lifestyle of Diplodia corticola.</title>
        <authorList>
            <person name="Fernandes I."/>
            <person name="De Jonge R."/>
            <person name="Van De Peer Y."/>
            <person name="Devreese B."/>
            <person name="Alves A."/>
            <person name="Esteves A.C."/>
        </authorList>
    </citation>
    <scope>NUCLEOTIDE SEQUENCE [LARGE SCALE GENOMIC DNA]</scope>
    <source>
        <strain evidence="4 5">CBS 112549</strain>
    </source>
</reference>
<dbReference type="OrthoDB" id="10250354at2759"/>
<feature type="domain" description="J" evidence="3">
    <location>
        <begin position="45"/>
        <end position="110"/>
    </location>
</feature>
<proteinExistence type="predicted"/>
<sequence length="317" mass="34338">MPRLVLSPRNPHQLLAAHRRQQCSSRSGARQFHASIRRDNAEAQNHYDALELPFTASAADIKRQFYSLSKRHHPDRNKGDPAASSRFVRISEAYHVLGTPDKRSRYDRDLARQHPHAHHGTSSPAYAGPAGSRPASGLSRRRTQFRGPPPSFYRNGAWGAHAAKRSAAGGYDGSSNSRNNPYSDTTDHHNYAGESGEHTSSSSSYTAGAFGSGGGFGGGFGPGQATRGDDAALPHWDRVAHRRTQEGISARLSRRARARGETTDEMKNGGGPWSLLINFFVVGGAIAFVASIPSWFHHNRKEKEKMGGGPGVAVAGR</sequence>
<dbReference type="STRING" id="236234.A0A1J9R8R2"/>
<comment type="caution">
    <text evidence="4">The sequence shown here is derived from an EMBL/GenBank/DDBJ whole genome shotgun (WGS) entry which is preliminary data.</text>
</comment>
<evidence type="ECO:0000259" key="3">
    <source>
        <dbReference type="PROSITE" id="PS50076"/>
    </source>
</evidence>
<dbReference type="PANTHER" id="PTHR44873:SF1">
    <property type="entry name" value="DNAJ HOMOLOG SUBFAMILY C MEMBER 30, MITOCHONDRIAL"/>
    <property type="match status" value="1"/>
</dbReference>
<keyword evidence="5" id="KW-1185">Reference proteome</keyword>
<name>A0A1J9R8R2_9PEZI</name>
<feature type="region of interest" description="Disordered" evidence="1">
    <location>
        <begin position="241"/>
        <end position="266"/>
    </location>
</feature>
<evidence type="ECO:0000256" key="2">
    <source>
        <dbReference type="SAM" id="Phobius"/>
    </source>
</evidence>
<evidence type="ECO:0000313" key="5">
    <source>
        <dbReference type="Proteomes" id="UP000183809"/>
    </source>
</evidence>
<dbReference type="SMART" id="SM00271">
    <property type="entry name" value="DnaJ"/>
    <property type="match status" value="1"/>
</dbReference>
<feature type="transmembrane region" description="Helical" evidence="2">
    <location>
        <begin position="273"/>
        <end position="296"/>
    </location>
</feature>
<dbReference type="InterPro" id="IPR036869">
    <property type="entry name" value="J_dom_sf"/>
</dbReference>
<dbReference type="Gene3D" id="1.10.287.110">
    <property type="entry name" value="DnaJ domain"/>
    <property type="match status" value="1"/>
</dbReference>
<feature type="region of interest" description="Disordered" evidence="1">
    <location>
        <begin position="110"/>
        <end position="206"/>
    </location>
</feature>
<dbReference type="RefSeq" id="XP_020125055.1">
    <property type="nucleotide sequence ID" value="XM_020270470.1"/>
</dbReference>
<evidence type="ECO:0000313" key="4">
    <source>
        <dbReference type="EMBL" id="OJD28795.1"/>
    </source>
</evidence>
<dbReference type="AlphaFoldDB" id="A0A1J9R8R2"/>
<dbReference type="InterPro" id="IPR053025">
    <property type="entry name" value="Mito_ATP_Synthase-Asso"/>
</dbReference>
<accession>A0A1J9R8R2</accession>
<protein>
    <recommendedName>
        <fullName evidence="3">J domain-containing protein</fullName>
    </recommendedName>
</protein>